<dbReference type="InterPro" id="IPR050373">
    <property type="entry name" value="Fibrinogen_C-term_domain"/>
</dbReference>
<dbReference type="PANTHER" id="PTHR19143">
    <property type="entry name" value="FIBRINOGEN/TENASCIN/ANGIOPOEITIN"/>
    <property type="match status" value="1"/>
</dbReference>
<dbReference type="InterPro" id="IPR014716">
    <property type="entry name" value="Fibrinogen_a/b/g_C_1"/>
</dbReference>
<evidence type="ECO:0000313" key="4">
    <source>
        <dbReference type="Proteomes" id="UP000747542"/>
    </source>
</evidence>
<proteinExistence type="predicted"/>
<comment type="caution">
    <text evidence="3">The sequence shown here is derived from an EMBL/GenBank/DDBJ whole genome shotgun (WGS) entry which is preliminary data.</text>
</comment>
<dbReference type="Gene3D" id="3.90.215.10">
    <property type="entry name" value="Gamma Fibrinogen, chain A, domain 1"/>
    <property type="match status" value="1"/>
</dbReference>
<keyword evidence="1" id="KW-0175">Coiled coil</keyword>
<reference evidence="3" key="1">
    <citation type="journal article" date="2021" name="Sci. Adv.">
        <title>The American lobster genome reveals insights on longevity, neural, and immune adaptations.</title>
        <authorList>
            <person name="Polinski J.M."/>
            <person name="Zimin A.V."/>
            <person name="Clark K.F."/>
            <person name="Kohn A.B."/>
            <person name="Sadowski N."/>
            <person name="Timp W."/>
            <person name="Ptitsyn A."/>
            <person name="Khanna P."/>
            <person name="Romanova D.Y."/>
            <person name="Williams P."/>
            <person name="Greenwood S.J."/>
            <person name="Moroz L.L."/>
            <person name="Walt D.R."/>
            <person name="Bodnar A.G."/>
        </authorList>
    </citation>
    <scope>NUCLEOTIDE SEQUENCE</scope>
    <source>
        <strain evidence="3">GMGI-L3</strain>
    </source>
</reference>
<feature type="coiled-coil region" evidence="1">
    <location>
        <begin position="92"/>
        <end position="270"/>
    </location>
</feature>
<dbReference type="InterPro" id="IPR002181">
    <property type="entry name" value="Fibrinogen_a/b/g_C_dom"/>
</dbReference>
<feature type="domain" description="Fibrinogen C-terminal" evidence="2">
    <location>
        <begin position="251"/>
        <end position="408"/>
    </location>
</feature>
<protein>
    <submittedName>
        <fullName evidence="3">Fibroleukin-like 2</fullName>
    </submittedName>
</protein>
<keyword evidence="4" id="KW-1185">Reference proteome</keyword>
<dbReference type="AlphaFoldDB" id="A0A8J5KAJ0"/>
<dbReference type="Pfam" id="PF00147">
    <property type="entry name" value="Fibrinogen_C"/>
    <property type="match status" value="1"/>
</dbReference>
<dbReference type="GO" id="GO:0005615">
    <property type="term" value="C:extracellular space"/>
    <property type="evidence" value="ECO:0007669"/>
    <property type="project" value="TreeGrafter"/>
</dbReference>
<dbReference type="EMBL" id="JAHLQT010012946">
    <property type="protein sequence ID" value="KAG7171102.1"/>
    <property type="molecule type" value="Genomic_DNA"/>
</dbReference>
<name>A0A8J5KAJ0_HOMAM</name>
<organism evidence="3 4">
    <name type="scientific">Homarus americanus</name>
    <name type="common">American lobster</name>
    <dbReference type="NCBI Taxonomy" id="6706"/>
    <lineage>
        <taxon>Eukaryota</taxon>
        <taxon>Metazoa</taxon>
        <taxon>Ecdysozoa</taxon>
        <taxon>Arthropoda</taxon>
        <taxon>Crustacea</taxon>
        <taxon>Multicrustacea</taxon>
        <taxon>Malacostraca</taxon>
        <taxon>Eumalacostraca</taxon>
        <taxon>Eucarida</taxon>
        <taxon>Decapoda</taxon>
        <taxon>Pleocyemata</taxon>
        <taxon>Astacidea</taxon>
        <taxon>Nephropoidea</taxon>
        <taxon>Nephropidae</taxon>
        <taxon>Homarus</taxon>
    </lineage>
</organism>
<accession>A0A8J5KAJ0</accession>
<sequence>MSSGEPDCYSPDVRGAEGVDAGINSIIGKVDNLTTTVTFHLSFLNTCIQDAQMRANSTSQMLDKLSQLIDVNKLDLPTAINNTLQNFGAKLNESLTQSNDEKSIQLREENERMKEEIKMAEEESRRTKIDMRLAEEESRQVKAEMRKVEEDTRMIKERNRELERRHSEVEGIRNETERILEELQRDNQQHEETNRNMKEEKKQLVDKIASMEEENKEVRKINEIITQENRDKEQEIKIIQEEKNNIEQKNRLMEEEHQKCKKNVTDLSKRPTVPQDCAELYCSGVRQSGVYFINPGRDHTGTHENFSRGWQDYTVGFGDPNQEYWLGNDALHHLTTPTPQVLRIDAHNFQSVHRWAQWSVFSVGDEDSEYQLQVEGYQQDNSTMGDFLVANHNLNGYKFSTKDRDNDGTPSLHQGSGKHMLAFWTPNNKNWSTVKILQIKIRPRSYPVC</sequence>
<dbReference type="Proteomes" id="UP000747542">
    <property type="component" value="Unassembled WGS sequence"/>
</dbReference>
<evidence type="ECO:0000256" key="1">
    <source>
        <dbReference type="SAM" id="Coils"/>
    </source>
</evidence>
<gene>
    <name evidence="3" type="primary">Fgl2-L2</name>
    <name evidence="3" type="ORF">Hamer_G013899</name>
</gene>
<evidence type="ECO:0000313" key="3">
    <source>
        <dbReference type="EMBL" id="KAG7171102.1"/>
    </source>
</evidence>
<dbReference type="InterPro" id="IPR036056">
    <property type="entry name" value="Fibrinogen-like_C"/>
</dbReference>
<dbReference type="SMART" id="SM00186">
    <property type="entry name" value="FBG"/>
    <property type="match status" value="1"/>
</dbReference>
<dbReference type="SUPFAM" id="SSF56496">
    <property type="entry name" value="Fibrinogen C-terminal domain-like"/>
    <property type="match status" value="1"/>
</dbReference>
<dbReference type="PROSITE" id="PS51406">
    <property type="entry name" value="FIBRINOGEN_C_2"/>
    <property type="match status" value="1"/>
</dbReference>
<evidence type="ECO:0000259" key="2">
    <source>
        <dbReference type="PROSITE" id="PS51406"/>
    </source>
</evidence>